<dbReference type="CDD" id="cd00060">
    <property type="entry name" value="FHA"/>
    <property type="match status" value="1"/>
</dbReference>
<sequence length="146" mass="16299">MTEKYLLVGFLIVLVITAGLSAYAKRIRKKKKTENAPMAFGCICGLAGTYEGKEFSIHSGDEIRIGKNMRDNDLVIDGGHIGEKHCVIIYDKSSKKYCIKNVSETEIRLNSDIHLQKGEEACLEDGTVIYLGEKRHTFRLGEKNCG</sequence>
<feature type="transmembrane region" description="Helical" evidence="1">
    <location>
        <begin position="6"/>
        <end position="24"/>
    </location>
</feature>
<reference evidence="3" key="1">
    <citation type="journal article" date="2021" name="PeerJ">
        <title>Extensive microbial diversity within the chicken gut microbiome revealed by metagenomics and culture.</title>
        <authorList>
            <person name="Gilroy R."/>
            <person name="Ravi A."/>
            <person name="Getino M."/>
            <person name="Pursley I."/>
            <person name="Horton D.L."/>
            <person name="Alikhan N.F."/>
            <person name="Baker D."/>
            <person name="Gharbi K."/>
            <person name="Hall N."/>
            <person name="Watson M."/>
            <person name="Adriaenssens E.M."/>
            <person name="Foster-Nyarko E."/>
            <person name="Jarju S."/>
            <person name="Secka A."/>
            <person name="Antonio M."/>
            <person name="Oren A."/>
            <person name="Chaudhuri R.R."/>
            <person name="La Ragione R."/>
            <person name="Hildebrand F."/>
            <person name="Pallen M.J."/>
        </authorList>
    </citation>
    <scope>NUCLEOTIDE SEQUENCE</scope>
    <source>
        <strain evidence="3">CHK179-28034</strain>
    </source>
</reference>
<evidence type="ECO:0000313" key="3">
    <source>
        <dbReference type="EMBL" id="HIZ40619.1"/>
    </source>
</evidence>
<reference evidence="3" key="2">
    <citation type="submission" date="2021-04" db="EMBL/GenBank/DDBJ databases">
        <authorList>
            <person name="Gilroy R."/>
        </authorList>
    </citation>
    <scope>NUCLEOTIDE SEQUENCE</scope>
    <source>
        <strain evidence="3">CHK179-28034</strain>
    </source>
</reference>
<dbReference type="Gene3D" id="2.60.200.20">
    <property type="match status" value="1"/>
</dbReference>
<gene>
    <name evidence="3" type="ORF">H9968_12015</name>
</gene>
<evidence type="ECO:0000313" key="4">
    <source>
        <dbReference type="Proteomes" id="UP000824049"/>
    </source>
</evidence>
<evidence type="ECO:0000256" key="1">
    <source>
        <dbReference type="SAM" id="Phobius"/>
    </source>
</evidence>
<dbReference type="Proteomes" id="UP000824049">
    <property type="component" value="Unassembled WGS sequence"/>
</dbReference>
<dbReference type="PROSITE" id="PS50006">
    <property type="entry name" value="FHA_DOMAIN"/>
    <property type="match status" value="1"/>
</dbReference>
<feature type="domain" description="FHA" evidence="2">
    <location>
        <begin position="63"/>
        <end position="114"/>
    </location>
</feature>
<keyword evidence="1" id="KW-0812">Transmembrane</keyword>
<dbReference type="AlphaFoldDB" id="A0A9D2EMX5"/>
<dbReference type="InterPro" id="IPR000253">
    <property type="entry name" value="FHA_dom"/>
</dbReference>
<name>A0A9D2EMX5_9FIRM</name>
<comment type="caution">
    <text evidence="3">The sequence shown here is derived from an EMBL/GenBank/DDBJ whole genome shotgun (WGS) entry which is preliminary data.</text>
</comment>
<accession>A0A9D2EMX5</accession>
<proteinExistence type="predicted"/>
<organism evidence="3 4">
    <name type="scientific">Candidatus Anaerobutyricum stercoris</name>
    <dbReference type="NCBI Taxonomy" id="2838457"/>
    <lineage>
        <taxon>Bacteria</taxon>
        <taxon>Bacillati</taxon>
        <taxon>Bacillota</taxon>
        <taxon>Clostridia</taxon>
        <taxon>Lachnospirales</taxon>
        <taxon>Lachnospiraceae</taxon>
        <taxon>Anaerobutyricum</taxon>
    </lineage>
</organism>
<dbReference type="SUPFAM" id="SSF49879">
    <property type="entry name" value="SMAD/FHA domain"/>
    <property type="match status" value="1"/>
</dbReference>
<evidence type="ECO:0000259" key="2">
    <source>
        <dbReference type="PROSITE" id="PS50006"/>
    </source>
</evidence>
<dbReference type="Pfam" id="PF00498">
    <property type="entry name" value="FHA"/>
    <property type="match status" value="1"/>
</dbReference>
<dbReference type="InterPro" id="IPR008984">
    <property type="entry name" value="SMAD_FHA_dom_sf"/>
</dbReference>
<keyword evidence="1" id="KW-0472">Membrane</keyword>
<protein>
    <submittedName>
        <fullName evidence="3">FHA domain-containing protein</fullName>
    </submittedName>
</protein>
<dbReference type="EMBL" id="DXBR01000109">
    <property type="protein sequence ID" value="HIZ40619.1"/>
    <property type="molecule type" value="Genomic_DNA"/>
</dbReference>
<keyword evidence="1" id="KW-1133">Transmembrane helix</keyword>